<sequence>MAVKWEKLENNQGVLTVEVDASQVDTALDQAFKKVSKKVNVPGFRKGKVPRKMFEARFGVESLYQDALDIILPTAYGQAVREAGIEPVDRPDVDVEQMEQGKTLIFKATVTVKPEVKLGDYKNLTIEPKEFTVSDEDVDAELKRMQERHAELVAVEEGAAQNSDTAIIDFEGFQDGVAFEGGKAEDYSLELGSGTFIAGFEEQVVGMNIGEEKEIQVTFPEEYHSPNLAGKEAVFKVKLNSLKRKNLPELDDEFAKDVSEFDTLDELKADLKKKLEEKAAQDKEQYVREQLVLKAAENAEIDIPAVMIEHELDQMVQEFGQRLQFQGLTLDLYYQFSGMDESQLRDQLRADATSRVRTSLVLEAVGKAENIEVVEEDVTAELEKLAGVYGRPADELRKIFSAQDGMAALYRDVQTRKTVDFLVAESKVSA</sequence>
<evidence type="ECO:0000256" key="2">
    <source>
        <dbReference type="ARBA" id="ARBA00005464"/>
    </source>
</evidence>
<keyword evidence="9 12" id="KW-0131">Cell cycle</keyword>
<dbReference type="PIRSF" id="PIRSF003095">
    <property type="entry name" value="Trigger_factor"/>
    <property type="match status" value="1"/>
</dbReference>
<reference evidence="16" key="1">
    <citation type="submission" date="2022-06" db="EMBL/GenBank/DDBJ databases">
        <title>Genome sequencing of Brevibacillus sp. BB3-R1.</title>
        <authorList>
            <person name="Heo J."/>
            <person name="Lee D."/>
            <person name="Won M."/>
            <person name="Han B.-H."/>
            <person name="Hong S.-B."/>
            <person name="Kwon S.-W."/>
        </authorList>
    </citation>
    <scope>NUCLEOTIDE SEQUENCE</scope>
    <source>
        <strain evidence="16">BB3-R1</strain>
    </source>
</reference>
<comment type="domain">
    <text evidence="12">Consists of 3 domains; the N-terminus binds the ribosome, the middle domain has PPIase activity, while the C-terminus has intrinsic chaperone activity on its own.</text>
</comment>
<dbReference type="InterPro" id="IPR027304">
    <property type="entry name" value="Trigger_fact/SurA_dom_sf"/>
</dbReference>
<evidence type="ECO:0000256" key="1">
    <source>
        <dbReference type="ARBA" id="ARBA00000971"/>
    </source>
</evidence>
<keyword evidence="5 12" id="KW-0132">Cell division</keyword>
<evidence type="ECO:0000256" key="13">
    <source>
        <dbReference type="PROSITE-ProRule" id="PRU00277"/>
    </source>
</evidence>
<evidence type="ECO:0000256" key="8">
    <source>
        <dbReference type="ARBA" id="ARBA00023235"/>
    </source>
</evidence>
<dbReference type="InterPro" id="IPR005215">
    <property type="entry name" value="Trig_fac"/>
</dbReference>
<dbReference type="InterPro" id="IPR037041">
    <property type="entry name" value="Trigger_fac_C_sf"/>
</dbReference>
<dbReference type="Pfam" id="PF05697">
    <property type="entry name" value="Trigger_N"/>
    <property type="match status" value="1"/>
</dbReference>
<keyword evidence="12" id="KW-0963">Cytoplasm</keyword>
<dbReference type="Pfam" id="PF00254">
    <property type="entry name" value="FKBP_C"/>
    <property type="match status" value="1"/>
</dbReference>
<keyword evidence="17" id="KW-1185">Reference proteome</keyword>
<comment type="function">
    <text evidence="10 12">Involved in protein export. Acts as a chaperone by maintaining the newly synthesized protein in an open conformation. Functions as a peptidyl-prolyl cis-trans isomerase.</text>
</comment>
<evidence type="ECO:0000256" key="9">
    <source>
        <dbReference type="ARBA" id="ARBA00023306"/>
    </source>
</evidence>
<evidence type="ECO:0000256" key="7">
    <source>
        <dbReference type="ARBA" id="ARBA00023186"/>
    </source>
</evidence>
<dbReference type="GO" id="GO:0003755">
    <property type="term" value="F:peptidyl-prolyl cis-trans isomerase activity"/>
    <property type="evidence" value="ECO:0007669"/>
    <property type="project" value="UniProtKB-EC"/>
</dbReference>
<proteinExistence type="inferred from homology"/>
<dbReference type="InterPro" id="IPR008880">
    <property type="entry name" value="Trigger_fac_C"/>
</dbReference>
<dbReference type="Gene3D" id="1.10.3120.10">
    <property type="entry name" value="Trigger factor, C-terminal domain"/>
    <property type="match status" value="1"/>
</dbReference>
<name>A0ABY4WFT2_9BACL</name>
<evidence type="ECO:0000259" key="15">
    <source>
        <dbReference type="PROSITE" id="PS50059"/>
    </source>
</evidence>
<evidence type="ECO:0000256" key="4">
    <source>
        <dbReference type="ARBA" id="ARBA00016902"/>
    </source>
</evidence>
<dbReference type="EMBL" id="CP098755">
    <property type="protein sequence ID" value="USG64174.1"/>
    <property type="molecule type" value="Genomic_DNA"/>
</dbReference>
<dbReference type="NCBIfam" id="TIGR00115">
    <property type="entry name" value="tig"/>
    <property type="match status" value="1"/>
</dbReference>
<dbReference type="SUPFAM" id="SSF109998">
    <property type="entry name" value="Triger factor/SurA peptide-binding domain-like"/>
    <property type="match status" value="1"/>
</dbReference>
<keyword evidence="7 12" id="KW-0143">Chaperone</keyword>
<dbReference type="HAMAP" id="MF_00303">
    <property type="entry name" value="Trigger_factor_Tig"/>
    <property type="match status" value="1"/>
</dbReference>
<dbReference type="Gene3D" id="3.10.50.40">
    <property type="match status" value="1"/>
</dbReference>
<dbReference type="Proteomes" id="UP001056500">
    <property type="component" value="Chromosome"/>
</dbReference>
<feature type="domain" description="PPIase FKBP-type" evidence="15">
    <location>
        <begin position="163"/>
        <end position="243"/>
    </location>
</feature>
<evidence type="ECO:0000313" key="17">
    <source>
        <dbReference type="Proteomes" id="UP001056500"/>
    </source>
</evidence>
<dbReference type="PANTHER" id="PTHR30560:SF3">
    <property type="entry name" value="TRIGGER FACTOR-LIKE PROTEIN TIG, CHLOROPLASTIC"/>
    <property type="match status" value="1"/>
</dbReference>
<evidence type="ECO:0000256" key="14">
    <source>
        <dbReference type="RuleBase" id="RU003914"/>
    </source>
</evidence>
<keyword evidence="6 12" id="KW-0697">Rotamase</keyword>
<keyword evidence="8 12" id="KW-0413">Isomerase</keyword>
<dbReference type="PANTHER" id="PTHR30560">
    <property type="entry name" value="TRIGGER FACTOR CHAPERONE AND PEPTIDYL-PROLYL CIS/TRANS ISOMERASE"/>
    <property type="match status" value="1"/>
</dbReference>
<evidence type="ECO:0000256" key="3">
    <source>
        <dbReference type="ARBA" id="ARBA00013194"/>
    </source>
</evidence>
<comment type="subcellular location">
    <subcellularLocation>
        <location evidence="12">Cytoplasm</location>
    </subcellularLocation>
    <text evidence="12">About half TF is bound to the ribosome near the polypeptide exit tunnel while the other half is free in the cytoplasm.</text>
</comment>
<dbReference type="SUPFAM" id="SSF54534">
    <property type="entry name" value="FKBP-like"/>
    <property type="match status" value="1"/>
</dbReference>
<evidence type="ECO:0000313" key="16">
    <source>
        <dbReference type="EMBL" id="USG64174.1"/>
    </source>
</evidence>
<comment type="similarity">
    <text evidence="2 12 14">Belongs to the FKBP-type PPIase family. Tig subfamily.</text>
</comment>
<dbReference type="PROSITE" id="PS50059">
    <property type="entry name" value="FKBP_PPIASE"/>
    <property type="match status" value="1"/>
</dbReference>
<evidence type="ECO:0000256" key="5">
    <source>
        <dbReference type="ARBA" id="ARBA00022618"/>
    </source>
</evidence>
<dbReference type="Pfam" id="PF05698">
    <property type="entry name" value="Trigger_C"/>
    <property type="match status" value="1"/>
</dbReference>
<dbReference type="InterPro" id="IPR001179">
    <property type="entry name" value="PPIase_FKBP_dom"/>
</dbReference>
<accession>A0ABY4WFT2</accession>
<dbReference type="Gene3D" id="3.30.70.1050">
    <property type="entry name" value="Trigger factor ribosome-binding domain"/>
    <property type="match status" value="1"/>
</dbReference>
<dbReference type="InterPro" id="IPR046357">
    <property type="entry name" value="PPIase_dom_sf"/>
</dbReference>
<dbReference type="RefSeq" id="WP_251871290.1">
    <property type="nucleotide sequence ID" value="NZ_CP098755.1"/>
</dbReference>
<evidence type="ECO:0000256" key="6">
    <source>
        <dbReference type="ARBA" id="ARBA00023110"/>
    </source>
</evidence>
<dbReference type="InterPro" id="IPR036611">
    <property type="entry name" value="Trigger_fac_ribosome-bd_sf"/>
</dbReference>
<comment type="catalytic activity">
    <reaction evidence="1 12 13">
        <text>[protein]-peptidylproline (omega=180) = [protein]-peptidylproline (omega=0)</text>
        <dbReference type="Rhea" id="RHEA:16237"/>
        <dbReference type="Rhea" id="RHEA-COMP:10747"/>
        <dbReference type="Rhea" id="RHEA-COMP:10748"/>
        <dbReference type="ChEBI" id="CHEBI:83833"/>
        <dbReference type="ChEBI" id="CHEBI:83834"/>
        <dbReference type="EC" id="5.2.1.8"/>
    </reaction>
</comment>
<dbReference type="SUPFAM" id="SSF102735">
    <property type="entry name" value="Trigger factor ribosome-binding domain"/>
    <property type="match status" value="1"/>
</dbReference>
<protein>
    <recommendedName>
        <fullName evidence="4 12">Trigger factor</fullName>
        <shortName evidence="12">TF</shortName>
        <ecNumber evidence="3 12">5.2.1.8</ecNumber>
    </recommendedName>
    <alternativeName>
        <fullName evidence="11 12">PPIase</fullName>
    </alternativeName>
</protein>
<organism evidence="16 17">
    <name type="scientific">Brevibacillus ruminantium</name>
    <dbReference type="NCBI Taxonomy" id="2950604"/>
    <lineage>
        <taxon>Bacteria</taxon>
        <taxon>Bacillati</taxon>
        <taxon>Bacillota</taxon>
        <taxon>Bacilli</taxon>
        <taxon>Bacillales</taxon>
        <taxon>Paenibacillaceae</taxon>
        <taxon>Brevibacillus</taxon>
    </lineage>
</organism>
<evidence type="ECO:0000256" key="12">
    <source>
        <dbReference type="HAMAP-Rule" id="MF_00303"/>
    </source>
</evidence>
<dbReference type="InterPro" id="IPR008881">
    <property type="entry name" value="Trigger_fac_ribosome-bd_bac"/>
</dbReference>
<evidence type="ECO:0000256" key="11">
    <source>
        <dbReference type="ARBA" id="ARBA00029986"/>
    </source>
</evidence>
<evidence type="ECO:0000256" key="10">
    <source>
        <dbReference type="ARBA" id="ARBA00024849"/>
    </source>
</evidence>
<dbReference type="EC" id="5.2.1.8" evidence="3 12"/>
<gene>
    <name evidence="12 16" type="primary">tig</name>
    <name evidence="16" type="ORF">NDK47_18705</name>
</gene>